<gene>
    <name evidence="2" type="ORF">FVR03_13425</name>
</gene>
<organism evidence="2 3">
    <name type="scientific">Pontibacter qinzhouensis</name>
    <dbReference type="NCBI Taxonomy" id="2603253"/>
    <lineage>
        <taxon>Bacteria</taxon>
        <taxon>Pseudomonadati</taxon>
        <taxon>Bacteroidota</taxon>
        <taxon>Cytophagia</taxon>
        <taxon>Cytophagales</taxon>
        <taxon>Hymenobacteraceae</taxon>
        <taxon>Pontibacter</taxon>
    </lineage>
</organism>
<evidence type="ECO:0000256" key="1">
    <source>
        <dbReference type="SAM" id="SignalP"/>
    </source>
</evidence>
<dbReference type="Proteomes" id="UP000321926">
    <property type="component" value="Unassembled WGS sequence"/>
</dbReference>
<comment type="caution">
    <text evidence="2">The sequence shown here is derived from an EMBL/GenBank/DDBJ whole genome shotgun (WGS) entry which is preliminary data.</text>
</comment>
<evidence type="ECO:0000313" key="3">
    <source>
        <dbReference type="Proteomes" id="UP000321926"/>
    </source>
</evidence>
<dbReference type="Pfam" id="PF07396">
    <property type="entry name" value="Porin_O_P"/>
    <property type="match status" value="1"/>
</dbReference>
<dbReference type="Gene3D" id="2.40.160.10">
    <property type="entry name" value="Porin"/>
    <property type="match status" value="1"/>
</dbReference>
<dbReference type="InterPro" id="IPR010870">
    <property type="entry name" value="Porin_O/P"/>
</dbReference>
<dbReference type="OrthoDB" id="9807854at2"/>
<keyword evidence="1" id="KW-0732">Signal</keyword>
<accession>A0A5C8K320</accession>
<dbReference type="RefSeq" id="WP_147922269.1">
    <property type="nucleotide sequence ID" value="NZ_VRTY01000048.1"/>
</dbReference>
<reference evidence="2 3" key="1">
    <citation type="submission" date="2019-08" db="EMBL/GenBank/DDBJ databases">
        <authorList>
            <person name="Shi S."/>
        </authorList>
    </citation>
    <scope>NUCLEOTIDE SEQUENCE [LARGE SCALE GENOMIC DNA]</scope>
    <source>
        <strain evidence="2 3">GY10130</strain>
    </source>
</reference>
<keyword evidence="3" id="KW-1185">Reference proteome</keyword>
<protein>
    <submittedName>
        <fullName evidence="2">Porin</fullName>
    </submittedName>
</protein>
<dbReference type="SUPFAM" id="SSF56935">
    <property type="entry name" value="Porins"/>
    <property type="match status" value="1"/>
</dbReference>
<dbReference type="EMBL" id="VRTY01000048">
    <property type="protein sequence ID" value="TXK44638.1"/>
    <property type="molecule type" value="Genomic_DNA"/>
</dbReference>
<feature type="signal peptide" evidence="1">
    <location>
        <begin position="1"/>
        <end position="26"/>
    </location>
</feature>
<dbReference type="AlphaFoldDB" id="A0A5C8K320"/>
<dbReference type="InterPro" id="IPR023614">
    <property type="entry name" value="Porin_dom_sf"/>
</dbReference>
<evidence type="ECO:0000313" key="2">
    <source>
        <dbReference type="EMBL" id="TXK44638.1"/>
    </source>
</evidence>
<sequence>MNVRKTVQAILWIGIVYLTGATPKAAAQTDSTTSVVVAPRAAEEGAPKKKSWSEIINLRGYVQVRYNRLLETNPLLKCDQCDKSLGEGGGVFIRRARLIFSGNVHERVFVYLQPDFASAPGSNTLNFVQLRDAYFDVALDKEKAFRLRIGQSKVPYGFENMQSSSNRIVLDRNDALNSAVANERDLGVFFYWTPPEIRARLNELTNSEFKGAGDYGMFGLGVYNGQTANRPEANNTLHVVARMTYPFKLPSGQFVEPGLQAYTGKYVVTPDQVSSGVTVLPEYTDQRVAASIAIFPQPLGFQAEYNIGRGPEYDAATKSVMVKPLKGGYAQTIYKIKLGDQLLLPFVKVQYYQGGKKHERDATAHRVYETEIGAEWQPFRNFELVADYSIGDRSTSNASTIYNGPGDMLGNGFNRQVGNRLRLQAQFNF</sequence>
<name>A0A5C8K320_9BACT</name>
<proteinExistence type="predicted"/>
<feature type="chain" id="PRO_5022680792" evidence="1">
    <location>
        <begin position="27"/>
        <end position="429"/>
    </location>
</feature>